<dbReference type="SUPFAM" id="SSF52540">
    <property type="entry name" value="P-loop containing nucleoside triphosphate hydrolases"/>
    <property type="match status" value="1"/>
</dbReference>
<dbReference type="InterPro" id="IPR003959">
    <property type="entry name" value="ATPase_AAA_core"/>
</dbReference>
<dbReference type="InterPro" id="IPR054289">
    <property type="entry name" value="DUF7025"/>
</dbReference>
<evidence type="ECO:0000313" key="3">
    <source>
        <dbReference type="EMBL" id="KAL2072396.1"/>
    </source>
</evidence>
<accession>A0ABR4CSL8</accession>
<feature type="compositionally biased region" description="Basic residues" evidence="1">
    <location>
        <begin position="1078"/>
        <end position="1090"/>
    </location>
</feature>
<feature type="region of interest" description="Disordered" evidence="1">
    <location>
        <begin position="360"/>
        <end position="424"/>
    </location>
</feature>
<evidence type="ECO:0000256" key="1">
    <source>
        <dbReference type="SAM" id="MobiDB-lite"/>
    </source>
</evidence>
<feature type="compositionally biased region" description="Acidic residues" evidence="1">
    <location>
        <begin position="1094"/>
        <end position="1115"/>
    </location>
</feature>
<name>A0ABR4CSL8_9HELO</name>
<evidence type="ECO:0000259" key="2">
    <source>
        <dbReference type="SMART" id="SM00382"/>
    </source>
</evidence>
<keyword evidence="4" id="KW-1185">Reference proteome</keyword>
<organism evidence="3 4">
    <name type="scientific">Oculimacula yallundae</name>
    <dbReference type="NCBI Taxonomy" id="86028"/>
    <lineage>
        <taxon>Eukaryota</taxon>
        <taxon>Fungi</taxon>
        <taxon>Dikarya</taxon>
        <taxon>Ascomycota</taxon>
        <taxon>Pezizomycotina</taxon>
        <taxon>Leotiomycetes</taxon>
        <taxon>Helotiales</taxon>
        <taxon>Ploettnerulaceae</taxon>
        <taxon>Oculimacula</taxon>
    </lineage>
</organism>
<feature type="compositionally biased region" description="Low complexity" evidence="1">
    <location>
        <begin position="1"/>
        <end position="28"/>
    </location>
</feature>
<dbReference type="Pfam" id="PF00004">
    <property type="entry name" value="AAA"/>
    <property type="match status" value="1"/>
</dbReference>
<dbReference type="InterPro" id="IPR027417">
    <property type="entry name" value="P-loop_NTPase"/>
</dbReference>
<dbReference type="Proteomes" id="UP001595075">
    <property type="component" value="Unassembled WGS sequence"/>
</dbReference>
<dbReference type="EMBL" id="JAZHXI010000004">
    <property type="protein sequence ID" value="KAL2072396.1"/>
    <property type="molecule type" value="Genomic_DNA"/>
</dbReference>
<feature type="compositionally biased region" description="Basic and acidic residues" evidence="1">
    <location>
        <begin position="42"/>
        <end position="70"/>
    </location>
</feature>
<dbReference type="Pfam" id="PF22942">
    <property type="entry name" value="DUF7025"/>
    <property type="match status" value="1"/>
</dbReference>
<reference evidence="3 4" key="1">
    <citation type="journal article" date="2024" name="Commun. Biol.">
        <title>Comparative genomic analysis of thermophilic fungi reveals convergent evolutionary adaptations and gene losses.</title>
        <authorList>
            <person name="Steindorff A.S."/>
            <person name="Aguilar-Pontes M.V."/>
            <person name="Robinson A.J."/>
            <person name="Andreopoulos B."/>
            <person name="LaButti K."/>
            <person name="Kuo A."/>
            <person name="Mondo S."/>
            <person name="Riley R."/>
            <person name="Otillar R."/>
            <person name="Haridas S."/>
            <person name="Lipzen A."/>
            <person name="Grimwood J."/>
            <person name="Schmutz J."/>
            <person name="Clum A."/>
            <person name="Reid I.D."/>
            <person name="Moisan M.C."/>
            <person name="Butler G."/>
            <person name="Nguyen T.T.M."/>
            <person name="Dewar K."/>
            <person name="Conant G."/>
            <person name="Drula E."/>
            <person name="Henrissat B."/>
            <person name="Hansel C."/>
            <person name="Singer S."/>
            <person name="Hutchinson M.I."/>
            <person name="de Vries R.P."/>
            <person name="Natvig D.O."/>
            <person name="Powell A.J."/>
            <person name="Tsang A."/>
            <person name="Grigoriev I.V."/>
        </authorList>
    </citation>
    <scope>NUCLEOTIDE SEQUENCE [LARGE SCALE GENOMIC DNA]</scope>
    <source>
        <strain evidence="3 4">CBS 494.80</strain>
    </source>
</reference>
<protein>
    <recommendedName>
        <fullName evidence="2">AAA+ ATPase domain-containing protein</fullName>
    </recommendedName>
</protein>
<dbReference type="InterPro" id="IPR056599">
    <property type="entry name" value="AAA_lid_fung"/>
</dbReference>
<feature type="region of interest" description="Disordered" evidence="1">
    <location>
        <begin position="1"/>
        <end position="109"/>
    </location>
</feature>
<dbReference type="SMART" id="SM00382">
    <property type="entry name" value="AAA"/>
    <property type="match status" value="1"/>
</dbReference>
<feature type="compositionally biased region" description="Acidic residues" evidence="1">
    <location>
        <begin position="71"/>
        <end position="84"/>
    </location>
</feature>
<gene>
    <name evidence="3" type="ORF">VTL71DRAFT_11739</name>
</gene>
<feature type="region of interest" description="Disordered" evidence="1">
    <location>
        <begin position="1077"/>
        <end position="1128"/>
    </location>
</feature>
<comment type="caution">
    <text evidence="3">The sequence shown here is derived from an EMBL/GenBank/DDBJ whole genome shotgun (WGS) entry which is preliminary data.</text>
</comment>
<proteinExistence type="predicted"/>
<dbReference type="PANTHER" id="PTHR46411:SF3">
    <property type="entry name" value="AAA+ ATPASE DOMAIN-CONTAINING PROTEIN"/>
    <property type="match status" value="1"/>
</dbReference>
<feature type="compositionally biased region" description="Basic and acidic residues" evidence="1">
    <location>
        <begin position="409"/>
        <end position="419"/>
    </location>
</feature>
<dbReference type="Pfam" id="PF23232">
    <property type="entry name" value="AAA_lid_13"/>
    <property type="match status" value="1"/>
</dbReference>
<dbReference type="Gene3D" id="3.40.50.300">
    <property type="entry name" value="P-loop containing nucleotide triphosphate hydrolases"/>
    <property type="match status" value="1"/>
</dbReference>
<dbReference type="PANTHER" id="PTHR46411">
    <property type="entry name" value="FAMILY ATPASE, PUTATIVE-RELATED"/>
    <property type="match status" value="1"/>
</dbReference>
<dbReference type="CDD" id="cd19481">
    <property type="entry name" value="RecA-like_protease"/>
    <property type="match status" value="1"/>
</dbReference>
<feature type="domain" description="AAA+ ATPase" evidence="2">
    <location>
        <begin position="814"/>
        <end position="942"/>
    </location>
</feature>
<sequence>MAPQSESSGDSLESETTSTLPSTTRNSSFTSNGDSVGALTEKAVDDHDITDGTEDKLQESIEGSDEKITDSSDDVVDPVAEGDEAQSSRPFRPKPLQREGSHVHASQAASYLRSIEQRLQFLEARLSQLDPEFVNKSNEEAQLNGLGAGDGQTYEYIMENPGGPPITDEKIEGEPTPELDADAKSVASSRDSWYPTPIPSPKLVSCDDDFYYTPEKERPFTMDVEFVRLPPAKFKAWNKTRIQVPPIIHAAITVETQNSDPEAVLSATHHVDENAKDGANTPAVHHDDTEVPGIPVRVAFGSVKLMEEISNISGTKVTDAKNVVVKPFKMLVAFEEKIRKRQKEEHDKYHRLVTQAIKEYKEATPEVDEEADPAVDKDKETSTSSDDPGTATLEPSEKEEKTAGSVVDEDTKASKEPEPKKKKKKHCFYETEDIKTALKLKNDLFCLVHLLDTDLKPLCDLRKSIEAETIKTIAHEDLWHLFQPGDLVISRGFKPRAYRVLHVTGGRPFLDREWKPPASADIDEPRQANRYTKVSPLRLDCFYIDFDGKFFGPTPHVFEINPYEGKKAIESLEVHPLRFDAERGTVLDMLEKRGRRFVELAHISHKRYTGLSLKEPPMFERTEELDSDVVIDFTMAYQTRSRTDIDKELDPPLMNGGVVETPTRGDRRETFEIATCSLAGCNECTNNHDDASLDLRQRSEYLSKSDLLSNLEIGKDTLTREQLILLPLRVFGYVLLNRCFYPLDVDLIEDIVDADRTKSMDGFEDLVIDADHKRIVKALVKTHTRGPRTTLSSGDVKTLRAPERQIDLVRGKGRGLIILLHGVPGVGKTSTAECVAAATKRPLFPITCGDISGESAREVEQSLEKYFELAHKWGCVLLLDEADVFLAKRRRGDIKQNSLVSVFLRVLEYYSGILILTTNRVGEFDEAIKSRIHISLYYKPLDRDSTLKVWKMNLSRLKRENQKPPPHRQIDFDPKEIMDFARGHYNEGNRWNGRQIKNAFQTAIALAEWDLSESADPTDMASLEKKHFMDVAVASSHFDQYLKKVRGGRSDAQVAKENQVRRDDYDEVGTSTKFGVKFSKKKAKRERGRGRGSDDDEEEEEEDQEEEEEEEEEESDRCIFLSGNDTLC</sequence>
<evidence type="ECO:0000313" key="4">
    <source>
        <dbReference type="Proteomes" id="UP001595075"/>
    </source>
</evidence>
<dbReference type="InterPro" id="IPR003593">
    <property type="entry name" value="AAA+_ATPase"/>
</dbReference>